<protein>
    <submittedName>
        <fullName evidence="1">Uncharacterized protein</fullName>
    </submittedName>
</protein>
<accession>A0ACB8AVS9</accession>
<keyword evidence="2" id="KW-1185">Reference proteome</keyword>
<evidence type="ECO:0000313" key="1">
    <source>
        <dbReference type="EMBL" id="KAH7917074.1"/>
    </source>
</evidence>
<name>A0ACB8AVS9_9AGAM</name>
<evidence type="ECO:0000313" key="2">
    <source>
        <dbReference type="Proteomes" id="UP000790709"/>
    </source>
</evidence>
<gene>
    <name evidence="1" type="ORF">BV22DRAFT_1135723</name>
</gene>
<comment type="caution">
    <text evidence="1">The sequence shown here is derived from an EMBL/GenBank/DDBJ whole genome shotgun (WGS) entry which is preliminary data.</text>
</comment>
<dbReference type="Proteomes" id="UP000790709">
    <property type="component" value="Unassembled WGS sequence"/>
</dbReference>
<dbReference type="EMBL" id="MU267297">
    <property type="protein sequence ID" value="KAH7917074.1"/>
    <property type="molecule type" value="Genomic_DNA"/>
</dbReference>
<proteinExistence type="predicted"/>
<sequence>MAGVSESLSLKRKPKGLMTGDTSSKRAKAKPPNKPPQEPVATVQTAIYSVEMFAPKSWLKSPH</sequence>
<organism evidence="1 2">
    <name type="scientific">Leucogyrophana mollusca</name>
    <dbReference type="NCBI Taxonomy" id="85980"/>
    <lineage>
        <taxon>Eukaryota</taxon>
        <taxon>Fungi</taxon>
        <taxon>Dikarya</taxon>
        <taxon>Basidiomycota</taxon>
        <taxon>Agaricomycotina</taxon>
        <taxon>Agaricomycetes</taxon>
        <taxon>Agaricomycetidae</taxon>
        <taxon>Boletales</taxon>
        <taxon>Boletales incertae sedis</taxon>
        <taxon>Leucogyrophana</taxon>
    </lineage>
</organism>
<reference evidence="1" key="1">
    <citation type="journal article" date="2021" name="New Phytol.">
        <title>Evolutionary innovations through gain and loss of genes in the ectomycorrhizal Boletales.</title>
        <authorList>
            <person name="Wu G."/>
            <person name="Miyauchi S."/>
            <person name="Morin E."/>
            <person name="Kuo A."/>
            <person name="Drula E."/>
            <person name="Varga T."/>
            <person name="Kohler A."/>
            <person name="Feng B."/>
            <person name="Cao Y."/>
            <person name="Lipzen A."/>
            <person name="Daum C."/>
            <person name="Hundley H."/>
            <person name="Pangilinan J."/>
            <person name="Johnson J."/>
            <person name="Barry K."/>
            <person name="LaButti K."/>
            <person name="Ng V."/>
            <person name="Ahrendt S."/>
            <person name="Min B."/>
            <person name="Choi I.G."/>
            <person name="Park H."/>
            <person name="Plett J.M."/>
            <person name="Magnuson J."/>
            <person name="Spatafora J.W."/>
            <person name="Nagy L.G."/>
            <person name="Henrissat B."/>
            <person name="Grigoriev I.V."/>
            <person name="Yang Z.L."/>
            <person name="Xu J."/>
            <person name="Martin F.M."/>
        </authorList>
    </citation>
    <scope>NUCLEOTIDE SEQUENCE</scope>
    <source>
        <strain evidence="1">KUC20120723A-06</strain>
    </source>
</reference>